<dbReference type="SUPFAM" id="SSF53335">
    <property type="entry name" value="S-adenosyl-L-methionine-dependent methyltransferases"/>
    <property type="match status" value="1"/>
</dbReference>
<dbReference type="Proteomes" id="UP000295554">
    <property type="component" value="Unassembled WGS sequence"/>
</dbReference>
<sequence length="165" mass="19119">MGAHHPKRFSNTYLFYKKGWSGINIDAMPGSMELFNRFRIRDINLELAIGQVLDELDYQMFNEPALNGFSRESGEERNAQISPYEIEKVIKVLVVPLAEVLDRYLPDRQLIDFLSVDVEGFDLEVLKSNDWENYRPKYVLVEVLRSGLQEVLNSATNKFLGKCRL</sequence>
<evidence type="ECO:0000259" key="1">
    <source>
        <dbReference type="Pfam" id="PF05050"/>
    </source>
</evidence>
<dbReference type="InterPro" id="IPR029063">
    <property type="entry name" value="SAM-dependent_MTases_sf"/>
</dbReference>
<dbReference type="Gene3D" id="3.40.50.150">
    <property type="entry name" value="Vaccinia Virus protein VP39"/>
    <property type="match status" value="1"/>
</dbReference>
<dbReference type="GO" id="GO:0008168">
    <property type="term" value="F:methyltransferase activity"/>
    <property type="evidence" value="ECO:0007669"/>
    <property type="project" value="UniProtKB-KW"/>
</dbReference>
<accession>A0A4R5LQI9</accession>
<reference evidence="2 3" key="1">
    <citation type="submission" date="2019-03" db="EMBL/GenBank/DDBJ databases">
        <title>Seongchinamella monodicae gen. nov., sp. nov., a novel member of the Gammaproteobacteria isolated from a tidal mudflat of beach.</title>
        <authorList>
            <person name="Yang H.G."/>
            <person name="Kang J.W."/>
            <person name="Lee S.D."/>
        </authorList>
    </citation>
    <scope>NUCLEOTIDE SEQUENCE [LARGE SCALE GENOMIC DNA]</scope>
    <source>
        <strain evidence="2 3">GH4-78</strain>
    </source>
</reference>
<protein>
    <submittedName>
        <fullName evidence="2">FkbM family methyltransferase</fullName>
    </submittedName>
</protein>
<evidence type="ECO:0000313" key="3">
    <source>
        <dbReference type="Proteomes" id="UP000295554"/>
    </source>
</evidence>
<evidence type="ECO:0000313" key="2">
    <source>
        <dbReference type="EMBL" id="TDG12755.1"/>
    </source>
</evidence>
<keyword evidence="2" id="KW-0808">Transferase</keyword>
<organism evidence="2 3">
    <name type="scientific">Seongchinamella unica</name>
    <dbReference type="NCBI Taxonomy" id="2547392"/>
    <lineage>
        <taxon>Bacteria</taxon>
        <taxon>Pseudomonadati</taxon>
        <taxon>Pseudomonadota</taxon>
        <taxon>Gammaproteobacteria</taxon>
        <taxon>Cellvibrionales</taxon>
        <taxon>Halieaceae</taxon>
        <taxon>Seongchinamella</taxon>
    </lineage>
</organism>
<keyword evidence="3" id="KW-1185">Reference proteome</keyword>
<dbReference type="RefSeq" id="WP_133213842.1">
    <property type="nucleotide sequence ID" value="NZ_SMSE01000003.1"/>
</dbReference>
<proteinExistence type="predicted"/>
<name>A0A4R5LQI9_9GAMM</name>
<comment type="caution">
    <text evidence="2">The sequence shown here is derived from an EMBL/GenBank/DDBJ whole genome shotgun (WGS) entry which is preliminary data.</text>
</comment>
<dbReference type="AlphaFoldDB" id="A0A4R5LQI9"/>
<feature type="domain" description="Methyltransferase FkbM" evidence="1">
    <location>
        <begin position="2"/>
        <end position="145"/>
    </location>
</feature>
<dbReference type="InterPro" id="IPR006342">
    <property type="entry name" value="FkbM_mtfrase"/>
</dbReference>
<keyword evidence="2" id="KW-0489">Methyltransferase</keyword>
<dbReference type="GO" id="GO:0032259">
    <property type="term" value="P:methylation"/>
    <property type="evidence" value="ECO:0007669"/>
    <property type="project" value="UniProtKB-KW"/>
</dbReference>
<gene>
    <name evidence="2" type="ORF">E2F43_14395</name>
</gene>
<dbReference type="OrthoDB" id="9810122at2"/>
<dbReference type="Pfam" id="PF05050">
    <property type="entry name" value="Methyltransf_21"/>
    <property type="match status" value="1"/>
</dbReference>
<dbReference type="EMBL" id="SMSE01000003">
    <property type="protein sequence ID" value="TDG12755.1"/>
    <property type="molecule type" value="Genomic_DNA"/>
</dbReference>